<reference evidence="3" key="1">
    <citation type="submission" date="2023-06" db="EMBL/GenBank/DDBJ databases">
        <authorList>
            <person name="Kurt Z."/>
        </authorList>
    </citation>
    <scope>NUCLEOTIDE SEQUENCE</scope>
</reference>
<evidence type="ECO:0000256" key="1">
    <source>
        <dbReference type="SAM" id="Coils"/>
    </source>
</evidence>
<evidence type="ECO:0000313" key="5">
    <source>
        <dbReference type="Proteomes" id="UP001642409"/>
    </source>
</evidence>
<evidence type="ECO:0000313" key="3">
    <source>
        <dbReference type="EMBL" id="CAI9968449.1"/>
    </source>
</evidence>
<name>A0AA86R9H9_9EUKA</name>
<feature type="region of interest" description="Disordered" evidence="2">
    <location>
        <begin position="98"/>
        <end position="124"/>
    </location>
</feature>
<keyword evidence="1" id="KW-0175">Coiled coil</keyword>
<evidence type="ECO:0000313" key="4">
    <source>
        <dbReference type="EMBL" id="CAL6080214.1"/>
    </source>
</evidence>
<feature type="coiled-coil region" evidence="1">
    <location>
        <begin position="4185"/>
        <end position="4212"/>
    </location>
</feature>
<gene>
    <name evidence="3" type="ORF">HINF_LOCUS56094</name>
    <name evidence="4" type="ORF">HINF_LOCUS59759</name>
</gene>
<keyword evidence="5" id="KW-1185">Reference proteome</keyword>
<dbReference type="Proteomes" id="UP001642409">
    <property type="component" value="Unassembled WGS sequence"/>
</dbReference>
<sequence length="5430" mass="626826">MTQNQPARAESPLKTRLDRNVIYYGPQKSYARLLILNSAGGTALIELDNQQQEIPISLISLKYKLDFLPLTKVIFQQEMNQAQTQLQSIDKQEINGSPQEVNQVNQDTNQQLQPSPTVQLPTSELSGQDLQQPNVIISNCFDLALKQPAQKYLSIYEFSQSRFNIVSIIQKQLQSLNNHRRHKAIREHIPFVEFVFDSEFLNSLTLQVKNEQYLSIMRTRNRFRQKTIAFEQNLVQMQCYPNAQIVQFADQISLQALQYIQTCKHQFVRKLHDRTPKRTRFTSIYMLQEKFVICFLQLYENVYELPQNNVFDILIQQIKKLENVYQQQNSKDYEINFKEIYDLYSNFQKTITKVKSYAHLLSIMQINAQPLFIILITLSTYMMYFTQQSSGQIPNIQKLFLTFTRAIQSKTHYFSDQLVQQFIKTQQSSKLDLDTFTYVEGPNMVDVTPTIKNNKLEMDLDVEKILCKRQQQISYLEYLQSNTFQSYFQDFSITDEMQIICKNLYNIKDFYIANVMEVQDESQFLQFSYFENEQVQQMKKNLYESKCDLQENYQLDKDDLVYLKQFESSVQRLKIETYKSQFNLSDNQLPKLKDKLNAILNSNTFENIFNSWKINDDQLIKIKAYQNIKPIVVKEAKDFEKTFLFSLMKGEIIFCGIDFEIIKSEMIKLQNQQIIANTIPDSICVDFFRLNIKPIKSHLSNQIQQNATKICEFISLTQNQLLLAIQQQIENFFVQIVQYSRTPDKFHILVELEKTLDIKLLRKQLFRMMDEHIDMWHIISTFVSVPDFDPFKLYDPIIKLISAFIEIQKQCKNRIIPFSKCIMEIDMWFYEQVFELGRRIAQFANITEEDAKLAQGSALQVKEKFLLTCTNVEIKPINLTENVEAAEFVYTLKRFTSLNLYAKQIKIHPDQFEKKEKQNTIKIRQQEQYRKLYLREKITPKNNHIDLNQVVGELFYLSSEYLFLYKTVNVWRVALQKLEKTDDLKSWQNTSYPSPGYLLQAIVPLYQIMSCYKELKDQNIQYQSSMINEYPIAQALQNINKVSGCIQIIKERITEPFQVLSNLFEMGKTLNNAESIAFSIDFVNYQYLVKEVETFIQEFSLHASLIYLIQQVKKDSTFNVYLESLISDFHVKEVINQYSDDQVLLDQVYSLYRLSSINNQAKQVLDDIQFTLKLYTIETKYRTYNRSPAKVFDLNSCKHAVDQLIVTPNNYQDFCNQSLHQLSLIINKKGFVDEKQIKHDNIIEKILDVACFDMSYIEGNQQLIRLYFEYTPAIQQQCRDLELLLNNSLLVFQSISRIPYIILELLTIVQDGQLITYTGGKINDVEYQPFSVNVLSQKDCQIIHNCSQQWIDTVNYNFSKPVALQTLSINTNLIGQLTQLCQQLDYYHVNLYKNKCQQILVSMTSFYNKNKNTVESNFDLNYELDGSSTPKLLIPFYNNKQLTQALIFPTNFTIFFGEFPNDRNIFKNIPTLTQEIFQNMSDFILSSDSKQLCGLISGSEKLVFEEPIKCPNLDYIVLDMATEPMKLALEAQAGKAADEFQIILNSYISKAETAINQLNAYVNKYPFQILWIGISTVQRQRLNKNIGLAFVQRFTIHDYDVDIQLFQDLPKQFQADSITAKANKARADEFICVLKDITTLFTTFKGLELLTADYLVPLTYYDPLYKQIYSSPHMGGFSLVTGGHWLGQPTLLDIETSYKSSHQMINLSKMLRGVHEQLPLILLGSSEQQYKNPELQVNLNQISRYSCRRHIILPISGFNFALNMQKCASFLLSGYIVCLTGVEFLPKNQLLEVVNLSTSLYNRRGPVPGIVRTSFKMKNVQFNEMMGTEDYAQQVIDMKDAKFEDFPAESIGALVIFLPSLETEETVQKFHYEEITTKLQNGSSMQKIFVANMQANQIIQEFENKQVVQLEINEPIFYFTQKSPEFAKQFFEVHSYLCQLDNLQPKLQTTDIPFILGKAKDKSNAACVAVITLDYLLHQFTSVMFDSNLKQGSSLLADVVSAAFGLDESNAVSLKSMAEDFILFENQQLYRLGYKKLKSPKITSFNEYFEDLKKYGSQQFLYYVNLFSQIHNFPLQLIYDILYTNELLKLQVPILALCPQSSYSRVFMSILAAVKNWQLFYVINEQCFSQALKIIQAAEDKREALIGIAPASIDMLLAMMDQILGLFTQKQAIREKLNLTTYIQDPSKGPYILLFLDANLASQFKKSKYMQLFKHKVMLLPCNENSSGAKKLLLRVINLNEQLISKQIKLDRSMIYDKLQLSTLTAKSTLSQFIQQKITLQMFFDKEFDQQVKLAESRLFGVRYLLTGFINYFYVGICKMFNVGKSVEETILIRSLMLSFLERFSVTSPQIPQLTSEIAKQISEFQSYMKYPQQRIGLYAKLRQPSLGGDAMTRLKVMIYFIIEQMKAPQIAKQKQTKEETDETARMYYADTLTINKTYVTEEIQPFIDIGGFYNKDINKFDLDTKQIFYKTQKLPEILAESSIMNAEQQYTDVGQGICGSIMYNLNYDFVYKTLIEPKTHSEAFSQFLSPFLVSLWNACSCYSQVLNQKHDTSKKLYEQFLTQNIDDLGKIEVNELALMVPASILMAQELKIISSMNIEQLMDIMTTTSYLKLKQLNHGLNSADITKVFKSITQLVIKQLPVQTNDCINYINYANQIFSFQEYKLSQGIFKNISELSDAKQVQKSIKMQENDIQEHSSIQNISDIPIYFDQIRVATSFLISAAMQSAVSVAVVGQRAQGKSTLIDVARLMCKEIVDFNNLILNSTQTPFSVMSTINAITRQFQLKNYKNTQKSRYYNNKIPDSFTQDYYILDYNKSMAFPSFQIHLSDNQDTMIHDQLALLVRDHMINISTMELNGVDIQLDNSCHSVTGLITLSDCSLVVECLPQSTIIQYCPIVIDIPDISEQFLNNYFKQLYPEQSEGWNNSFIQGYFLIKNSIPHQIADNFTVIQKMFQNNIYLMDQMAVKQASDEINKLNEYSNRRIETNEPPTTVLLEKSADLQIMQSNIHALFFALRSIGCVTSQILTGVIDRLASLTILGYLAEATDSTSTPWSDANIMLTGMFSLYSTWQSQIINQSLKTNKPQLDLNTQLIQHLVQTQQLLVQNLSKSITNNTDLELKYQHIIKNYTINPFWFGHIIEVSKQFKEEYDPLALSRSFEMFLRVAVQQEEAKIRSHCLSEIKQNTIMKKCLTGLQSIDCFETSRQNFINQNQKQEQQQYIGIEPLVTINYVLAQKPPRYYLNLLNATSGSYQQVIKNISAFSDYKSLRNDHTIGDNIVFDIQDLLQQLDQDSKVQDNMTLIQKLQMFNKKLQQNNHTSTHVMLIMILTLLRITIGMCCGVQPDVWLEMPVVGQETSLNKLLGLPLNSQLQVSSPSNCIEGGQKLLQIPLEHCGSDDVKIRMKIATEETQVHTTQQTLQQKYAGSKKSIIVVIPKSLLDLQSPTGASVLTIISNTLNPFNSLVSLFSLEELQFILDSSSNQVLSSRQLSTILAERYTLLMISDDPSGSQIQSVNNKLSNHQNEYVFDFQKLQAVGSIKNPILEFIQSIINYKDIIPKDEFREAKHKIQAYNIKMPVMPLKIVDPLILRLQKRMDEAKYNLVNMNKSSMDQLYRISGCVTPQQFNLPKKINLDYNIQQQQFSLAVIQIYDFMVSQAKGPCVSLSQFSKTASDICNALINRCSDFFKTMNNIFLAYRLYFGLSNQQAKQQPINIMQFSLDQYILLVGSDPKLSNQNEATILRDYIFSVIDQLKDNFQCFKCTTEMAHFDAICIAAQLYFGINDLISEDHAYSLIANSFTNEMEEWYLKMIDEYAQGNDQMSSFNLLVTAIMNQNGFKLILRQPKLLQEDDKEIQYQSNILAQNALQQSQFLFLSHFCDTTGYDWPLFITAKMLKIKWEPNDVSYRQLMALCSFCQIGKTGFFISNYLATAAAILIESIKQGKIQPRYFYSIGSKVVEEPEDKESSAKQFIEDMMKRFVQIDLMIPPHEFDAKVAKALSAEDCTIVFTNFGSSGANNTNISTMTKFLRLRQTRLIQKRQIIQIRNVTTIVNNALHNYTIIVAVAPQVNVIIAMKQCGLLTQEIMDDYAICTSYGVSDFNKDKDKTQENIQIMQEQILQGCYGDIYSKRATVERIRLSNMGLNTMSSVCSQSIFQFVKRRLQSIDKTLKENELDYNYCSQLVNKYTEKKNIVDSLSKLSMLKDNNEKLKEELTDMFKLFLRLGYASYATKCMSYAYEPIKMVGSQIAIACQQERFIRNQAAYACRQCAMQIAKVNQTFNIFSEQHLPLAVVVSPDQISKLKVFIKSEVGVLIKYLYGEYNKDADPSLRAKGQLSFKHCFHMSYYIYSEYNKFVSFIARSYITYMCSRAIPLLPIQLREPFFNYLHISFMSLLEIIHFSYNKSLDVNTQEINLFHSVLQCNFSDFVKQLAVCQIVKGTLIDSPFNVDKQEIHDVSKVKEVSQIMPEICKLASNISYMWINSCFIGQQNMLINEALTWLIQHHSCMIALSQTNNVLVAFIRYWINSVTEKSEIYDAAQNVYKQLDNTFDEVIIPMLPPSLELLTQKSLFAAMVLSIILKPADISKTVQIYVQMMHQYIGDTFTSVSEKVQPCVKTCSTGIIKYTNYEENSKQIMLDLKRQLIEPFHLFLKICGIAELTWEQIDEQLISVQLFQLYSLIFSAFQPILQYNKQKEEMELKKKQQQIEQITNIGLTPLVISVIYYDSSIAINMLVKFAHYLVTQQIQFKTELSITKTPQLDQMAEQVVVIRVNPDEEGKEIIQNLIQVIQQKLTVQWYAPVMPILILIPSCLQSASNITHFSEDNIPLYTKEQYQQFQQKLLELQSIVNMNYCYIQAASTISEAFKHTLSITMATITTMGQKEFGQLNNIKEVTNLQSARGYFVTCLKQTFKLIGTTQNAQDEAIIPIIRRIFDKCFNKLRKQKLDLTKADFGAIGMADLAYIQYETDFRLHSFNLIREQNINKKMVKVLFGDPTAQYSFFVKSRYINQIMDMAARKLDVAKVKQVFIDEQDDDNGLSTYQVAYNEQSMTQTTKQSLSKQLLKFIERGGKSSQQTTQLIKSKLQQQKNAVEETDMYAQLMLWLQASNQKVESIDSLEIESFDQSVVDFLQNKDEIKPITFAFDQGVPIQYLPKILTAEDFLKMAGEFNKYDHDFQSKHGYESPIQYSSSLFYHRMCFSSKFYFKTFTKLPTSQTLETLPTKLRFFINQLMEKPQTENMLRAESPIMLLQANIPGISFTQKHVSLNQIFIKAKNGFILSVPVFAPVLGNLFYYMKLQNAVDTMTALSKQRIVITLQKPLGSPKIKPNGEVDLGSIALKQQQFNILLKGFVLVNASYDTRINTICDSNFETKNGFQSTFDLFASVAIVDEAEQNDSVRIPRGFVPVPLKVGGAVKPFILMQNKTDKTDEEWIERGAAFCVNGW</sequence>
<reference evidence="4 5" key="2">
    <citation type="submission" date="2024-07" db="EMBL/GenBank/DDBJ databases">
        <authorList>
            <person name="Akdeniz Z."/>
        </authorList>
    </citation>
    <scope>NUCLEOTIDE SEQUENCE [LARGE SCALE GENOMIC DNA]</scope>
</reference>
<accession>A0AA86R9H9</accession>
<dbReference type="EMBL" id="CATOUU010001038">
    <property type="protein sequence ID" value="CAI9968449.1"/>
    <property type="molecule type" value="Genomic_DNA"/>
</dbReference>
<comment type="caution">
    <text evidence="3">The sequence shown here is derived from an EMBL/GenBank/DDBJ whole genome shotgun (WGS) entry which is preliminary data.</text>
</comment>
<evidence type="ECO:0000256" key="2">
    <source>
        <dbReference type="SAM" id="MobiDB-lite"/>
    </source>
</evidence>
<dbReference type="EMBL" id="CAXDID020000345">
    <property type="protein sequence ID" value="CAL6080214.1"/>
    <property type="molecule type" value="Genomic_DNA"/>
</dbReference>
<organism evidence="3">
    <name type="scientific">Hexamita inflata</name>
    <dbReference type="NCBI Taxonomy" id="28002"/>
    <lineage>
        <taxon>Eukaryota</taxon>
        <taxon>Metamonada</taxon>
        <taxon>Diplomonadida</taxon>
        <taxon>Hexamitidae</taxon>
        <taxon>Hexamitinae</taxon>
        <taxon>Hexamita</taxon>
    </lineage>
</organism>
<protein>
    <submittedName>
        <fullName evidence="3">Uncharacterized protein</fullName>
    </submittedName>
</protein>
<proteinExistence type="predicted"/>